<protein>
    <submittedName>
        <fullName evidence="1">Uncharacterized protein</fullName>
    </submittedName>
</protein>
<sequence length="65" mass="7337">MVENGKELPLNDEVKKWSGATEIYRIVEGKKVNTLVVEIDIMDEHLESMTNAFSKALEKVKNNCG</sequence>
<keyword evidence="2" id="KW-1185">Reference proteome</keyword>
<accession>A4CN32</accession>
<dbReference type="Proteomes" id="UP000009049">
    <property type="component" value="Chromosome"/>
</dbReference>
<evidence type="ECO:0000313" key="2">
    <source>
        <dbReference type="Proteomes" id="UP000009049"/>
    </source>
</evidence>
<dbReference type="STRING" id="313596.RB2501_12127"/>
<dbReference type="EMBL" id="CP001712">
    <property type="protein sequence ID" value="EAR15074.1"/>
    <property type="molecule type" value="Genomic_DNA"/>
</dbReference>
<dbReference type="HOGENOM" id="CLU_2847083_0_0_10"/>
<gene>
    <name evidence="1" type="ordered locus">RB2501_12127</name>
</gene>
<name>A4CN32_ROBBH</name>
<proteinExistence type="predicted"/>
<dbReference type="AlphaFoldDB" id="A4CN32"/>
<evidence type="ECO:0000313" key="1">
    <source>
        <dbReference type="EMBL" id="EAR15074.1"/>
    </source>
</evidence>
<organism evidence="1 2">
    <name type="scientific">Robiginitalea biformata (strain ATCC BAA-864 / DSM 15991 / KCTC 12146 / HTCC2501)</name>
    <dbReference type="NCBI Taxonomy" id="313596"/>
    <lineage>
        <taxon>Bacteria</taxon>
        <taxon>Pseudomonadati</taxon>
        <taxon>Bacteroidota</taxon>
        <taxon>Flavobacteriia</taxon>
        <taxon>Flavobacteriales</taxon>
        <taxon>Flavobacteriaceae</taxon>
        <taxon>Robiginitalea</taxon>
    </lineage>
</organism>
<reference evidence="1 2" key="1">
    <citation type="journal article" date="2009" name="J. Bacteriol.">
        <title>Complete genome sequence of Robiginitalea biformata HTCC2501.</title>
        <authorList>
            <person name="Oh H.M."/>
            <person name="Giovannoni S.J."/>
            <person name="Lee K."/>
            <person name="Ferriera S."/>
            <person name="Johnson J."/>
            <person name="Cho J.C."/>
        </authorList>
    </citation>
    <scope>NUCLEOTIDE SEQUENCE [LARGE SCALE GENOMIC DNA]</scope>
    <source>
        <strain evidence="2">ATCC BAA-864 / HTCC2501 / KCTC 12146</strain>
    </source>
</reference>
<dbReference type="KEGG" id="rbi:RB2501_12127"/>